<gene>
    <name evidence="1" type="ORF">KME32_28060</name>
</gene>
<name>A0A951Q386_9NOST</name>
<organism evidence="1 2">
    <name type="scientific">Mojavia pulchra JT2-VF2</name>
    <dbReference type="NCBI Taxonomy" id="287848"/>
    <lineage>
        <taxon>Bacteria</taxon>
        <taxon>Bacillati</taxon>
        <taxon>Cyanobacteriota</taxon>
        <taxon>Cyanophyceae</taxon>
        <taxon>Nostocales</taxon>
        <taxon>Nostocaceae</taxon>
    </lineage>
</organism>
<dbReference type="AlphaFoldDB" id="A0A951Q386"/>
<proteinExistence type="predicted"/>
<accession>A0A951Q386</accession>
<reference evidence="1" key="1">
    <citation type="submission" date="2021-05" db="EMBL/GenBank/DDBJ databases">
        <authorList>
            <person name="Pietrasiak N."/>
            <person name="Ward R."/>
            <person name="Stajich J.E."/>
            <person name="Kurbessoian T."/>
        </authorList>
    </citation>
    <scope>NUCLEOTIDE SEQUENCE</scope>
    <source>
        <strain evidence="1">JT2-VF2</strain>
    </source>
</reference>
<dbReference type="EMBL" id="JAHHHN010000028">
    <property type="protein sequence ID" value="MBW4564910.1"/>
    <property type="molecule type" value="Genomic_DNA"/>
</dbReference>
<dbReference type="Proteomes" id="UP000715781">
    <property type="component" value="Unassembled WGS sequence"/>
</dbReference>
<evidence type="ECO:0000313" key="2">
    <source>
        <dbReference type="Proteomes" id="UP000715781"/>
    </source>
</evidence>
<evidence type="ECO:0000313" key="1">
    <source>
        <dbReference type="EMBL" id="MBW4564910.1"/>
    </source>
</evidence>
<reference evidence="1" key="2">
    <citation type="journal article" date="2022" name="Microbiol. Resour. Announc.">
        <title>Metagenome Sequencing to Explore Phylogenomics of Terrestrial Cyanobacteria.</title>
        <authorList>
            <person name="Ward R.D."/>
            <person name="Stajich J.E."/>
            <person name="Johansen J.R."/>
            <person name="Huntemann M."/>
            <person name="Clum A."/>
            <person name="Foster B."/>
            <person name="Foster B."/>
            <person name="Roux S."/>
            <person name="Palaniappan K."/>
            <person name="Varghese N."/>
            <person name="Mukherjee S."/>
            <person name="Reddy T.B.K."/>
            <person name="Daum C."/>
            <person name="Copeland A."/>
            <person name="Chen I.A."/>
            <person name="Ivanova N.N."/>
            <person name="Kyrpides N.C."/>
            <person name="Shapiro N."/>
            <person name="Eloe-Fadrosh E.A."/>
            <person name="Pietrasiak N."/>
        </authorList>
    </citation>
    <scope>NUCLEOTIDE SEQUENCE</scope>
    <source>
        <strain evidence="1">JT2-VF2</strain>
    </source>
</reference>
<protein>
    <submittedName>
        <fullName evidence="1">Uncharacterized protein</fullName>
    </submittedName>
</protein>
<sequence length="117" mass="13445">MSWLYVPYKAPEEVKQDDSLLELNFDKVFFEEQEDGSVYFEYEAVSTRGDGSYSSAGSGWDNFSVKVTKNGAITGLGSRRHRKWIVHVFTWYKIAKKEINTNLSSNFVDTLIFEPLS</sequence>
<comment type="caution">
    <text evidence="1">The sequence shown here is derived from an EMBL/GenBank/DDBJ whole genome shotgun (WGS) entry which is preliminary data.</text>
</comment>